<organism evidence="8 9">
    <name type="scientific">Hamadaea flava</name>
    <dbReference type="NCBI Taxonomy" id="1742688"/>
    <lineage>
        <taxon>Bacteria</taxon>
        <taxon>Bacillati</taxon>
        <taxon>Actinomycetota</taxon>
        <taxon>Actinomycetes</taxon>
        <taxon>Micromonosporales</taxon>
        <taxon>Micromonosporaceae</taxon>
        <taxon>Hamadaea</taxon>
    </lineage>
</organism>
<comment type="caution">
    <text evidence="8">The sequence shown here is derived from an EMBL/GenBank/DDBJ whole genome shotgun (WGS) entry which is preliminary data.</text>
</comment>
<dbReference type="Proteomes" id="UP001595816">
    <property type="component" value="Unassembled WGS sequence"/>
</dbReference>
<feature type="transmembrane region" description="Helical" evidence="7">
    <location>
        <begin position="196"/>
        <end position="216"/>
    </location>
</feature>
<feature type="transmembrane region" description="Helical" evidence="7">
    <location>
        <begin position="228"/>
        <end position="247"/>
    </location>
</feature>
<evidence type="ECO:0000313" key="9">
    <source>
        <dbReference type="Proteomes" id="UP001595816"/>
    </source>
</evidence>
<keyword evidence="5 7" id="KW-1133">Transmembrane helix</keyword>
<feature type="transmembrane region" description="Helical" evidence="7">
    <location>
        <begin position="284"/>
        <end position="310"/>
    </location>
</feature>
<keyword evidence="4 7" id="KW-0812">Transmembrane</keyword>
<comment type="subcellular location">
    <subcellularLocation>
        <location evidence="1">Cell membrane</location>
        <topology evidence="1">Multi-pass membrane protein</topology>
    </subcellularLocation>
</comment>
<feature type="transmembrane region" description="Helical" evidence="7">
    <location>
        <begin position="135"/>
        <end position="152"/>
    </location>
</feature>
<evidence type="ECO:0000313" key="8">
    <source>
        <dbReference type="EMBL" id="MFC4136789.1"/>
    </source>
</evidence>
<dbReference type="Pfam" id="PF07690">
    <property type="entry name" value="MFS_1"/>
    <property type="match status" value="1"/>
</dbReference>
<proteinExistence type="predicted"/>
<name>A0ABV8M267_9ACTN</name>
<keyword evidence="3" id="KW-1003">Cell membrane</keyword>
<evidence type="ECO:0000256" key="6">
    <source>
        <dbReference type="ARBA" id="ARBA00023136"/>
    </source>
</evidence>
<dbReference type="SUPFAM" id="SSF103473">
    <property type="entry name" value="MFS general substrate transporter"/>
    <property type="match status" value="1"/>
</dbReference>
<feature type="transmembrane region" description="Helical" evidence="7">
    <location>
        <begin position="33"/>
        <end position="54"/>
    </location>
</feature>
<accession>A0ABV8M267</accession>
<feature type="transmembrane region" description="Helical" evidence="7">
    <location>
        <begin position="259"/>
        <end position="278"/>
    </location>
</feature>
<evidence type="ECO:0000256" key="1">
    <source>
        <dbReference type="ARBA" id="ARBA00004651"/>
    </source>
</evidence>
<keyword evidence="9" id="KW-1185">Reference proteome</keyword>
<feature type="transmembrane region" description="Helical" evidence="7">
    <location>
        <begin position="7"/>
        <end position="27"/>
    </location>
</feature>
<dbReference type="InterPro" id="IPR050171">
    <property type="entry name" value="MFS_Transporters"/>
</dbReference>
<protein>
    <submittedName>
        <fullName evidence="8">MFS transporter</fullName>
    </submittedName>
</protein>
<evidence type="ECO:0000256" key="4">
    <source>
        <dbReference type="ARBA" id="ARBA00022692"/>
    </source>
</evidence>
<keyword evidence="6 7" id="KW-0472">Membrane</keyword>
<evidence type="ECO:0000256" key="3">
    <source>
        <dbReference type="ARBA" id="ARBA00022475"/>
    </source>
</evidence>
<evidence type="ECO:0000256" key="5">
    <source>
        <dbReference type="ARBA" id="ARBA00022989"/>
    </source>
</evidence>
<dbReference type="InterPro" id="IPR036259">
    <property type="entry name" value="MFS_trans_sf"/>
</dbReference>
<gene>
    <name evidence="8" type="ORF">ACFOZ4_39815</name>
</gene>
<sequence>MRRYVAALVVDSVGGGILRPFLVLYAVTVLGLGVGQAGVALSVGSLAGLAVLPLVGRWIDRGARSATVATALFVRVVGVAVLLTGNGLAAFAVASALLGIGGQAFPAAHAAVVAALRQGRERDAALAMTRSVRNAGMGSGALLAMLAVAVGGNVLTGLLAGTAVAFLVAGGLALSTRVTAVESRHDHDPGTPPSMAGLLVANLPFAMCFSVLEVVLPALLVTRMHASAAWPAALFVANTVLVIALQVPLVKWLSRWARGTVWAAAGVVLGLSYLGFWAGEAVGATAIAVVGVVYTLGEILYTGSGTALVIAATPPAQVGRALVRFQLSTGLGMACAPAALMGLLDVSPALLWGCLTVATLAAALAVGRRRSSAQQLSAGVNA</sequence>
<dbReference type="PANTHER" id="PTHR23517:SF2">
    <property type="entry name" value="MULTIDRUG RESISTANCE PROTEIN MDTH"/>
    <property type="match status" value="1"/>
</dbReference>
<dbReference type="InterPro" id="IPR011701">
    <property type="entry name" value="MFS"/>
</dbReference>
<evidence type="ECO:0000256" key="7">
    <source>
        <dbReference type="SAM" id="Phobius"/>
    </source>
</evidence>
<dbReference type="Gene3D" id="1.20.1250.20">
    <property type="entry name" value="MFS general substrate transporter like domains"/>
    <property type="match status" value="1"/>
</dbReference>
<keyword evidence="2" id="KW-0813">Transport</keyword>
<dbReference type="PANTHER" id="PTHR23517">
    <property type="entry name" value="RESISTANCE PROTEIN MDTM, PUTATIVE-RELATED-RELATED"/>
    <property type="match status" value="1"/>
</dbReference>
<dbReference type="EMBL" id="JBHSAY010000033">
    <property type="protein sequence ID" value="MFC4136789.1"/>
    <property type="molecule type" value="Genomic_DNA"/>
</dbReference>
<evidence type="ECO:0000256" key="2">
    <source>
        <dbReference type="ARBA" id="ARBA00022448"/>
    </source>
</evidence>
<reference evidence="9" key="1">
    <citation type="journal article" date="2019" name="Int. J. Syst. Evol. Microbiol.">
        <title>The Global Catalogue of Microorganisms (GCM) 10K type strain sequencing project: providing services to taxonomists for standard genome sequencing and annotation.</title>
        <authorList>
            <consortium name="The Broad Institute Genomics Platform"/>
            <consortium name="The Broad Institute Genome Sequencing Center for Infectious Disease"/>
            <person name="Wu L."/>
            <person name="Ma J."/>
        </authorList>
    </citation>
    <scope>NUCLEOTIDE SEQUENCE [LARGE SCALE GENOMIC DNA]</scope>
    <source>
        <strain evidence="9">CGMCC 4.7289</strain>
    </source>
</reference>
<feature type="transmembrane region" description="Helical" evidence="7">
    <location>
        <begin position="349"/>
        <end position="367"/>
    </location>
</feature>
<feature type="transmembrane region" description="Helical" evidence="7">
    <location>
        <begin position="89"/>
        <end position="114"/>
    </location>
</feature>
<dbReference type="RefSeq" id="WP_253760652.1">
    <property type="nucleotide sequence ID" value="NZ_JAMZDZ010000001.1"/>
</dbReference>
<feature type="transmembrane region" description="Helical" evidence="7">
    <location>
        <begin position="66"/>
        <end position="83"/>
    </location>
</feature>